<dbReference type="Pfam" id="PF01741">
    <property type="entry name" value="MscL"/>
    <property type="match status" value="1"/>
</dbReference>
<evidence type="ECO:0000313" key="2">
    <source>
        <dbReference type="EMBL" id="QHT32109.1"/>
    </source>
</evidence>
<keyword evidence="1" id="KW-1133">Transmembrane helix</keyword>
<dbReference type="Gene3D" id="1.10.1200.120">
    <property type="entry name" value="Large-conductance mechanosensitive channel, MscL, domain 1"/>
    <property type="match status" value="1"/>
</dbReference>
<proteinExistence type="predicted"/>
<sequence length="108" mass="11885">MSEFKAQFAEFITKNNVVGVTAGVVIGYSAKDTITSLVNDIILPLIILLISKFDKSLTKFLPGKGKSTLDITHFISQVITFILLSIITFFFILFAFNKLLGATTPPKK</sequence>
<dbReference type="InterPro" id="IPR037673">
    <property type="entry name" value="MSC/AndL"/>
</dbReference>
<accession>A0A6C0EUX7</accession>
<organism evidence="2">
    <name type="scientific">viral metagenome</name>
    <dbReference type="NCBI Taxonomy" id="1070528"/>
    <lineage>
        <taxon>unclassified sequences</taxon>
        <taxon>metagenomes</taxon>
        <taxon>organismal metagenomes</taxon>
    </lineage>
</organism>
<dbReference type="SUPFAM" id="SSF81330">
    <property type="entry name" value="Gated mechanosensitive channel"/>
    <property type="match status" value="1"/>
</dbReference>
<dbReference type="InterPro" id="IPR036019">
    <property type="entry name" value="MscL_channel"/>
</dbReference>
<reference evidence="2" key="1">
    <citation type="journal article" date="2020" name="Nature">
        <title>Giant virus diversity and host interactions through global metagenomics.</title>
        <authorList>
            <person name="Schulz F."/>
            <person name="Roux S."/>
            <person name="Paez-Espino D."/>
            <person name="Jungbluth S."/>
            <person name="Walsh D.A."/>
            <person name="Denef V.J."/>
            <person name="McMahon K.D."/>
            <person name="Konstantinidis K.T."/>
            <person name="Eloe-Fadrosh E.A."/>
            <person name="Kyrpides N.C."/>
            <person name="Woyke T."/>
        </authorList>
    </citation>
    <scope>NUCLEOTIDE SEQUENCE</scope>
    <source>
        <strain evidence="2">GVMAG-M-3300009159-65</strain>
    </source>
</reference>
<dbReference type="EMBL" id="MN738931">
    <property type="protein sequence ID" value="QHT32109.1"/>
    <property type="molecule type" value="Genomic_DNA"/>
</dbReference>
<protein>
    <recommendedName>
        <fullName evidence="3">Large conductance mechanosensitive channel protein</fullName>
    </recommendedName>
</protein>
<evidence type="ECO:0000256" key="1">
    <source>
        <dbReference type="SAM" id="Phobius"/>
    </source>
</evidence>
<evidence type="ECO:0008006" key="3">
    <source>
        <dbReference type="Google" id="ProtNLM"/>
    </source>
</evidence>
<name>A0A6C0EUX7_9ZZZZ</name>
<dbReference type="AlphaFoldDB" id="A0A6C0EUX7"/>
<keyword evidence="1" id="KW-0472">Membrane</keyword>
<feature type="transmembrane region" description="Helical" evidence="1">
    <location>
        <begin position="74"/>
        <end position="96"/>
    </location>
</feature>
<keyword evidence="1" id="KW-0812">Transmembrane</keyword>